<dbReference type="InterPro" id="IPR013597">
    <property type="entry name" value="Mat_intron_G2"/>
</dbReference>
<evidence type="ECO:0000259" key="1">
    <source>
        <dbReference type="PROSITE" id="PS50878"/>
    </source>
</evidence>
<dbReference type="InterPro" id="IPR000477">
    <property type="entry name" value="RT_dom"/>
</dbReference>
<dbReference type="InterPro" id="IPR043502">
    <property type="entry name" value="DNA/RNA_pol_sf"/>
</dbReference>
<dbReference type="Proteomes" id="UP000610124">
    <property type="component" value="Unassembled WGS sequence"/>
</dbReference>
<keyword evidence="2" id="KW-0548">Nucleotidyltransferase</keyword>
<protein>
    <submittedName>
        <fullName evidence="2">Group II intron reverse transcriptase/maturase</fullName>
    </submittedName>
</protein>
<dbReference type="InterPro" id="IPR002711">
    <property type="entry name" value="HNH"/>
</dbReference>
<keyword evidence="2" id="KW-0695">RNA-directed DNA polymerase</keyword>
<name>A0A8H9HKQ2_KITAU</name>
<dbReference type="GO" id="GO:0003676">
    <property type="term" value="F:nucleic acid binding"/>
    <property type="evidence" value="ECO:0007669"/>
    <property type="project" value="InterPro"/>
</dbReference>
<dbReference type="Gene3D" id="1.10.30.50">
    <property type="match status" value="1"/>
</dbReference>
<dbReference type="PROSITE" id="PS50878">
    <property type="entry name" value="RT_POL"/>
    <property type="match status" value="1"/>
</dbReference>
<keyword evidence="2" id="KW-0808">Transferase</keyword>
<sequence>MDKMTGTTADAATRVTKSLGDAKAWRSVNWAEAEADVRRLRQRIFKAAQDGDAKRLRNLQKLMLRSRHNTVVSIRRVTQLSQGRRTPGVDGKVALSDQDRGQLLRELEAAPRCRPVPVRRVHIPKANGKLRPLGIPTIRDRVEQARVKNALEPEWEALFEERSYGFRPGRSCHDAVGRIHTTMSRKDAKRTWVLDADLTSAFDRVNHDRLLDAIGDFPARREIQGWLTAGVMEQGRFAPTEGGTPQGGVISPLLLNITLHGMGNAAGDIDRQPIWQKTAHVTPTFVRYADDFVAMCATEEQAYTVKQRLAEWLEPRGLAFNDEKTRVVHIDEGFDFLGFHVRRFDGKLLTKPSREAVKRFKEKVTAISMEMATAKTADVIRRLNPLIKGWSTYYRGAAASKVFGDLGHWMYIRMFRWAKRRHPKKSTAWIQDNYFGAFHPHRKDNWVFGDKETGAYLVKPSWTHIVRHTVVTGAASPDDPSLVDYWAGRRNKRKLPEAHGRKVVGMAARQKGLCPLCGTDLIAGVGYEPESVREWANWFSANFRHLHKHHLIYRSRGGSDQVNNLVLIHSDCHRKHHASDHKELQEIA</sequence>
<dbReference type="GO" id="GO:0004519">
    <property type="term" value="F:endonuclease activity"/>
    <property type="evidence" value="ECO:0007669"/>
    <property type="project" value="InterPro"/>
</dbReference>
<dbReference type="InterPro" id="IPR030931">
    <property type="entry name" value="Group_II_RT_mat"/>
</dbReference>
<feature type="domain" description="Reverse transcriptase" evidence="1">
    <location>
        <begin position="104"/>
        <end position="341"/>
    </location>
</feature>
<dbReference type="AlphaFoldDB" id="A0A8H9HKQ2"/>
<evidence type="ECO:0000313" key="2">
    <source>
        <dbReference type="EMBL" id="GGU71884.1"/>
    </source>
</evidence>
<dbReference type="GO" id="GO:0008270">
    <property type="term" value="F:zinc ion binding"/>
    <property type="evidence" value="ECO:0007669"/>
    <property type="project" value="InterPro"/>
</dbReference>
<dbReference type="CDD" id="cd01651">
    <property type="entry name" value="RT_G2_intron"/>
    <property type="match status" value="1"/>
</dbReference>
<organism evidence="2 3">
    <name type="scientific">Kitasatospora aureofaciens</name>
    <name type="common">Streptomyces aureofaciens</name>
    <dbReference type="NCBI Taxonomy" id="1894"/>
    <lineage>
        <taxon>Bacteria</taxon>
        <taxon>Bacillati</taxon>
        <taxon>Actinomycetota</taxon>
        <taxon>Actinomycetes</taxon>
        <taxon>Kitasatosporales</taxon>
        <taxon>Streptomycetaceae</taxon>
        <taxon>Kitasatospora</taxon>
    </lineage>
</organism>
<gene>
    <name evidence="2" type="ORF">GCM10010502_24740</name>
</gene>
<dbReference type="Pfam" id="PF00078">
    <property type="entry name" value="RVT_1"/>
    <property type="match status" value="1"/>
</dbReference>
<dbReference type="Pfam" id="PF01844">
    <property type="entry name" value="HNH"/>
    <property type="match status" value="1"/>
</dbReference>
<dbReference type="Pfam" id="PF08388">
    <property type="entry name" value="GIIM"/>
    <property type="match status" value="1"/>
</dbReference>
<accession>A0A8H9HKQ2</accession>
<dbReference type="PANTHER" id="PTHR34047:SF10">
    <property type="entry name" value="GROUP II INTRON-ASSOCIATED OPEN READING FRAME"/>
    <property type="match status" value="1"/>
</dbReference>
<dbReference type="InterPro" id="IPR003615">
    <property type="entry name" value="HNH_nuc"/>
</dbReference>
<dbReference type="SUPFAM" id="SSF56672">
    <property type="entry name" value="DNA/RNA polymerases"/>
    <property type="match status" value="1"/>
</dbReference>
<proteinExistence type="predicted"/>
<reference evidence="2 3" key="1">
    <citation type="journal article" date="2014" name="Int. J. Syst. Evol. Microbiol.">
        <title>Complete genome sequence of Corynebacterium casei LMG S-19264T (=DSM 44701T), isolated from a smear-ripened cheese.</title>
        <authorList>
            <consortium name="US DOE Joint Genome Institute (JGI-PGF)"/>
            <person name="Walter F."/>
            <person name="Albersmeier A."/>
            <person name="Kalinowski J."/>
            <person name="Ruckert C."/>
        </authorList>
    </citation>
    <scope>NUCLEOTIDE SEQUENCE [LARGE SCALE GENOMIC DNA]</scope>
    <source>
        <strain evidence="2 3">JCM 4434</strain>
    </source>
</reference>
<dbReference type="PANTHER" id="PTHR34047">
    <property type="entry name" value="NUCLEAR INTRON MATURASE 1, MITOCHONDRIAL-RELATED"/>
    <property type="match status" value="1"/>
</dbReference>
<evidence type="ECO:0000313" key="3">
    <source>
        <dbReference type="Proteomes" id="UP000610124"/>
    </source>
</evidence>
<dbReference type="InterPro" id="IPR025960">
    <property type="entry name" value="RVT_N"/>
</dbReference>
<dbReference type="CDD" id="cd00085">
    <property type="entry name" value="HNHc"/>
    <property type="match status" value="1"/>
</dbReference>
<dbReference type="NCBIfam" id="TIGR04416">
    <property type="entry name" value="group_II_RT_mat"/>
    <property type="match status" value="1"/>
</dbReference>
<dbReference type="EMBL" id="BMUB01000004">
    <property type="protein sequence ID" value="GGU71884.1"/>
    <property type="molecule type" value="Genomic_DNA"/>
</dbReference>
<comment type="caution">
    <text evidence="2">The sequence shown here is derived from an EMBL/GenBank/DDBJ whole genome shotgun (WGS) entry which is preliminary data.</text>
</comment>
<dbReference type="GO" id="GO:0003964">
    <property type="term" value="F:RNA-directed DNA polymerase activity"/>
    <property type="evidence" value="ECO:0007669"/>
    <property type="project" value="UniProtKB-KW"/>
</dbReference>
<dbReference type="InterPro" id="IPR051083">
    <property type="entry name" value="GrpII_Intron_Splice-Mob/Def"/>
</dbReference>
<dbReference type="Pfam" id="PF13655">
    <property type="entry name" value="RVT_N"/>
    <property type="match status" value="1"/>
</dbReference>